<comment type="function">
    <text evidence="9">Involved in the biosynthesis of ADP-glucose, a building block required for the elongation reactions to produce glycogen. Catalyzes the reaction between ATP and alpha-D-glucose 1-phosphate (G1P) to produce pyrophosphate and ADP-Glc.</text>
</comment>
<evidence type="ECO:0000313" key="12">
    <source>
        <dbReference type="EMBL" id="BCO29149.1"/>
    </source>
</evidence>
<dbReference type="GO" id="GO:0016779">
    <property type="term" value="F:nucleotidyltransferase activity"/>
    <property type="evidence" value="ECO:0007669"/>
    <property type="project" value="UniProtKB-KW"/>
</dbReference>
<dbReference type="InterPro" id="IPR005835">
    <property type="entry name" value="NTP_transferase_dom"/>
</dbReference>
<accession>A0ABN6DDT9</accession>
<dbReference type="InterPro" id="IPR023049">
    <property type="entry name" value="GlgC_bac"/>
</dbReference>
<dbReference type="PANTHER" id="PTHR43523">
    <property type="entry name" value="GLUCOSE-1-PHOSPHATE ADENYLYLTRANSFERASE-RELATED"/>
    <property type="match status" value="1"/>
</dbReference>
<keyword evidence="5 9" id="KW-0547">Nucleotide-binding</keyword>
<comment type="subunit">
    <text evidence="9">Homotetramer.</text>
</comment>
<dbReference type="Proteomes" id="UP000824366">
    <property type="component" value="Chromosome"/>
</dbReference>
<organism evidence="12 13">
    <name type="scientific">Rhodoferax lithotrophicus</name>
    <dbReference type="NCBI Taxonomy" id="2798804"/>
    <lineage>
        <taxon>Bacteria</taxon>
        <taxon>Pseudomonadati</taxon>
        <taxon>Pseudomonadota</taxon>
        <taxon>Betaproteobacteria</taxon>
        <taxon>Burkholderiales</taxon>
        <taxon>Comamonadaceae</taxon>
        <taxon>Rhodoferax</taxon>
    </lineage>
</organism>
<keyword evidence="6 9" id="KW-0067">ATP-binding</keyword>
<feature type="site" description="Could play a key role in the communication between the regulatory and the substrate sites" evidence="9">
    <location>
        <position position="111"/>
    </location>
</feature>
<name>A0ABN6DDT9_9BURK</name>
<feature type="binding site" evidence="9">
    <location>
        <position position="112"/>
    </location>
    <ligand>
        <name>alpha-D-glucose 1-phosphate</name>
        <dbReference type="ChEBI" id="CHEBI:58601"/>
    </ligand>
</feature>
<keyword evidence="8 9" id="KW-0119">Carbohydrate metabolism</keyword>
<keyword evidence="7 9" id="KW-0320">Glycogen biosynthesis</keyword>
<dbReference type="Gene3D" id="2.160.10.10">
    <property type="entry name" value="Hexapeptide repeat proteins"/>
    <property type="match status" value="1"/>
</dbReference>
<reference evidence="12 13" key="1">
    <citation type="journal article" date="2021" name="Microbiol. Spectr.">
        <title>A Single Bacterium Capable of Oxidation and Reduction of Iron at Circumneutral pH.</title>
        <authorList>
            <person name="Kato S."/>
            <person name="Ohkuma M."/>
        </authorList>
    </citation>
    <scope>NUCLEOTIDE SEQUENCE [LARGE SCALE GENOMIC DNA]</scope>
    <source>
        <strain evidence="12 13">MIZ03</strain>
    </source>
</reference>
<evidence type="ECO:0000256" key="6">
    <source>
        <dbReference type="ARBA" id="ARBA00022840"/>
    </source>
</evidence>
<evidence type="ECO:0000259" key="11">
    <source>
        <dbReference type="Pfam" id="PF24894"/>
    </source>
</evidence>
<comment type="catalytic activity">
    <reaction evidence="9">
        <text>alpha-D-glucose 1-phosphate + ATP + H(+) = ADP-alpha-D-glucose + diphosphate</text>
        <dbReference type="Rhea" id="RHEA:12120"/>
        <dbReference type="ChEBI" id="CHEBI:15378"/>
        <dbReference type="ChEBI" id="CHEBI:30616"/>
        <dbReference type="ChEBI" id="CHEBI:33019"/>
        <dbReference type="ChEBI" id="CHEBI:57498"/>
        <dbReference type="ChEBI" id="CHEBI:58601"/>
        <dbReference type="EC" id="2.7.7.27"/>
    </reaction>
</comment>
<evidence type="ECO:0000313" key="13">
    <source>
        <dbReference type="Proteomes" id="UP000824366"/>
    </source>
</evidence>
<feature type="domain" description="Glucose-1-phosphate adenylyltransferase/Bifunctional protein GlmU-like C-terminal hexapeptide" evidence="11">
    <location>
        <begin position="312"/>
        <end position="415"/>
    </location>
</feature>
<keyword evidence="4 9" id="KW-0548">Nucleotidyltransferase</keyword>
<dbReference type="PROSITE" id="PS00808">
    <property type="entry name" value="ADP_GLC_PYROPHOSPH_1"/>
    <property type="match status" value="1"/>
</dbReference>
<dbReference type="EC" id="2.7.7.27" evidence="9"/>
<sequence>MEQAEKRTLETHQLVRHTVALVLAGGRGSRLKQLTDTRAKPAVYFGGKFRIIDFALSNCLNSGIRRMAVVTQYKSHSLMRHMQRGWSFLRAELNEMVDLLPAQQRVGDEHWYRGTADAIYQNLDIIRSSKPEYIVILAGDHVYKMDYSIMLKDHVALGAGCTVGCIEVPRAEASAFGVMAINATRQITAFVEKPADPPPMPGNDAVSLASMGIYIFNADYLYQLLEDDLANPESEHDFGKNVIPRAVSEGRALAHPFGLSCVSRVKGIEPYWRDVGTIDAFWSANLDLASTVPELDIYDTDWPIWTYQRQLPPAKFVPDKDGSNGIYVNTVVSGGCIVSGSYVAHSVLFSEVRVHSDCRVEEAVVLPNVTIHRHCRLRKVVIDRGCVIPEGMVVGEDPVLDAQRFERSEGGVVLITRAMLAKLK</sequence>
<dbReference type="Pfam" id="PF24894">
    <property type="entry name" value="Hexapep_GlmU"/>
    <property type="match status" value="1"/>
</dbReference>
<feature type="site" description="Could play a key role in the communication between the regulatory and the substrate sites" evidence="9">
    <location>
        <position position="72"/>
    </location>
</feature>
<dbReference type="CDD" id="cd02508">
    <property type="entry name" value="ADP_Glucose_PP"/>
    <property type="match status" value="1"/>
</dbReference>
<dbReference type="EMBL" id="AP024238">
    <property type="protein sequence ID" value="BCO29149.1"/>
    <property type="molecule type" value="Genomic_DNA"/>
</dbReference>
<dbReference type="Gene3D" id="3.90.550.10">
    <property type="entry name" value="Spore Coat Polysaccharide Biosynthesis Protein SpsA, Chain A"/>
    <property type="match status" value="1"/>
</dbReference>
<feature type="binding site" evidence="9">
    <location>
        <begin position="192"/>
        <end position="193"/>
    </location>
    <ligand>
        <name>alpha-D-glucose 1-phosphate</name>
        <dbReference type="ChEBI" id="CHEBI:58601"/>
    </ligand>
</feature>
<dbReference type="InterPro" id="IPR011004">
    <property type="entry name" value="Trimer_LpxA-like_sf"/>
</dbReference>
<proteinExistence type="inferred from homology"/>
<dbReference type="NCBIfam" id="TIGR02091">
    <property type="entry name" value="glgC"/>
    <property type="match status" value="1"/>
</dbReference>
<evidence type="ECO:0000256" key="5">
    <source>
        <dbReference type="ARBA" id="ARBA00022741"/>
    </source>
</evidence>
<evidence type="ECO:0000256" key="1">
    <source>
        <dbReference type="ARBA" id="ARBA00010443"/>
    </source>
</evidence>
<evidence type="ECO:0000256" key="9">
    <source>
        <dbReference type="HAMAP-Rule" id="MF_00624"/>
    </source>
</evidence>
<evidence type="ECO:0000256" key="7">
    <source>
        <dbReference type="ARBA" id="ARBA00023056"/>
    </source>
</evidence>
<dbReference type="InterPro" id="IPR011831">
    <property type="entry name" value="ADP-Glc_PPase"/>
</dbReference>
<protein>
    <recommendedName>
        <fullName evidence="9">Glucose-1-phosphate adenylyltransferase</fullName>
        <ecNumber evidence="9">2.7.7.27</ecNumber>
    </recommendedName>
    <alternativeName>
        <fullName evidence="9">ADP-glucose pyrophosphorylase</fullName>
        <shortName evidence="9">ADPGlc PPase</shortName>
    </alternativeName>
    <alternativeName>
        <fullName evidence="9">ADP-glucose synthase</fullName>
    </alternativeName>
</protein>
<keyword evidence="3 9" id="KW-0808">Transferase</keyword>
<dbReference type="NCBIfam" id="NF001947">
    <property type="entry name" value="PRK00725.1"/>
    <property type="match status" value="1"/>
</dbReference>
<feature type="binding site" evidence="9">
    <location>
        <position position="177"/>
    </location>
    <ligand>
        <name>alpha-D-glucose 1-phosphate</name>
        <dbReference type="ChEBI" id="CHEBI:58601"/>
    </ligand>
</feature>
<evidence type="ECO:0000256" key="3">
    <source>
        <dbReference type="ARBA" id="ARBA00022679"/>
    </source>
</evidence>
<dbReference type="HAMAP" id="MF_00624">
    <property type="entry name" value="GlgC"/>
    <property type="match status" value="1"/>
</dbReference>
<gene>
    <name evidence="9" type="primary">glgC</name>
    <name evidence="12" type="ORF">MIZ03_4061</name>
</gene>
<dbReference type="SUPFAM" id="SSF53448">
    <property type="entry name" value="Nucleotide-diphospho-sugar transferases"/>
    <property type="match status" value="1"/>
</dbReference>
<feature type="domain" description="Nucleotidyl transferase" evidence="10">
    <location>
        <begin position="20"/>
        <end position="289"/>
    </location>
</feature>
<dbReference type="CDD" id="cd04651">
    <property type="entry name" value="LbH_G1P_AT_C"/>
    <property type="match status" value="1"/>
</dbReference>
<dbReference type="Pfam" id="PF00483">
    <property type="entry name" value="NTP_transferase"/>
    <property type="match status" value="1"/>
</dbReference>
<dbReference type="InterPro" id="IPR005836">
    <property type="entry name" value="ADP_Glu_pyroP_CS"/>
</dbReference>
<evidence type="ECO:0000259" key="10">
    <source>
        <dbReference type="Pfam" id="PF00483"/>
    </source>
</evidence>
<evidence type="ECO:0000256" key="2">
    <source>
        <dbReference type="ARBA" id="ARBA00022600"/>
    </source>
</evidence>
<dbReference type="SUPFAM" id="SSF51161">
    <property type="entry name" value="Trimeric LpxA-like enzymes"/>
    <property type="match status" value="1"/>
</dbReference>
<dbReference type="RefSeq" id="WP_223905027.1">
    <property type="nucleotide sequence ID" value="NZ_AP024238.1"/>
</dbReference>
<feature type="binding site" evidence="9">
    <location>
        <position position="210"/>
    </location>
    <ligand>
        <name>alpha-D-glucose 1-phosphate</name>
        <dbReference type="ChEBI" id="CHEBI:58601"/>
    </ligand>
</feature>
<evidence type="ECO:0000256" key="8">
    <source>
        <dbReference type="ARBA" id="ARBA00023277"/>
    </source>
</evidence>
<dbReference type="PROSITE" id="PS00810">
    <property type="entry name" value="ADP_GLC_PYROPHOSPH_3"/>
    <property type="match status" value="1"/>
</dbReference>
<dbReference type="PROSITE" id="PS00809">
    <property type="entry name" value="ADP_GLC_PYROPHOSPH_2"/>
    <property type="match status" value="1"/>
</dbReference>
<keyword evidence="2 9" id="KW-0321">Glycogen metabolism</keyword>
<evidence type="ECO:0000256" key="4">
    <source>
        <dbReference type="ARBA" id="ARBA00022695"/>
    </source>
</evidence>
<dbReference type="InterPro" id="IPR029044">
    <property type="entry name" value="Nucleotide-diphossugar_trans"/>
</dbReference>
<keyword evidence="13" id="KW-1185">Reference proteome</keyword>
<comment type="similarity">
    <text evidence="1 9">Belongs to the bacterial/plant glucose-1-phosphate adenylyltransferase family.</text>
</comment>
<dbReference type="InterPro" id="IPR056818">
    <property type="entry name" value="GlmU/GlgC-like_hexapep"/>
</dbReference>
<comment type="pathway">
    <text evidence="9">Glycan biosynthesis; glycogen biosynthesis.</text>
</comment>
<dbReference type="PANTHER" id="PTHR43523:SF2">
    <property type="entry name" value="GLUCOSE-1-PHOSPHATE ADENYLYLTRANSFERASE"/>
    <property type="match status" value="1"/>
</dbReference>
<dbReference type="NCBIfam" id="NF002023">
    <property type="entry name" value="PRK00844.1"/>
    <property type="match status" value="1"/>
</dbReference>